<proteinExistence type="predicted"/>
<feature type="transmembrane region" description="Helical" evidence="1">
    <location>
        <begin position="219"/>
        <end position="238"/>
    </location>
</feature>
<comment type="caution">
    <text evidence="2">The sequence shown here is derived from an EMBL/GenBank/DDBJ whole genome shotgun (WGS) entry which is preliminary data.</text>
</comment>
<dbReference type="AlphaFoldDB" id="A0A7W2IJN7"/>
<keyword evidence="1" id="KW-0472">Membrane</keyword>
<gene>
    <name evidence="2" type="ORF">H3H39_06575</name>
</gene>
<keyword evidence="1" id="KW-1133">Transmembrane helix</keyword>
<keyword evidence="3" id="KW-1185">Reference proteome</keyword>
<feature type="transmembrane region" description="Helical" evidence="1">
    <location>
        <begin position="193"/>
        <end position="213"/>
    </location>
</feature>
<dbReference type="EMBL" id="JACEZU010000003">
    <property type="protein sequence ID" value="MBA5686718.1"/>
    <property type="molecule type" value="Genomic_DNA"/>
</dbReference>
<feature type="transmembrane region" description="Helical" evidence="1">
    <location>
        <begin position="259"/>
        <end position="275"/>
    </location>
</feature>
<organism evidence="2 3">
    <name type="scientific">Rugamonas apoptosis</name>
    <dbReference type="NCBI Taxonomy" id="2758570"/>
    <lineage>
        <taxon>Bacteria</taxon>
        <taxon>Pseudomonadati</taxon>
        <taxon>Pseudomonadota</taxon>
        <taxon>Betaproteobacteria</taxon>
        <taxon>Burkholderiales</taxon>
        <taxon>Oxalobacteraceae</taxon>
        <taxon>Telluria group</taxon>
        <taxon>Rugamonas</taxon>
    </lineage>
</organism>
<evidence type="ECO:0000313" key="3">
    <source>
        <dbReference type="Proteomes" id="UP000573499"/>
    </source>
</evidence>
<dbReference type="Proteomes" id="UP000573499">
    <property type="component" value="Unassembled WGS sequence"/>
</dbReference>
<keyword evidence="1" id="KW-0812">Transmembrane</keyword>
<reference evidence="2 3" key="1">
    <citation type="submission" date="2020-07" db="EMBL/GenBank/DDBJ databases">
        <title>Novel species isolated from subtropical streams in China.</title>
        <authorList>
            <person name="Lu H."/>
        </authorList>
    </citation>
    <scope>NUCLEOTIDE SEQUENCE [LARGE SCALE GENOMIC DNA]</scope>
    <source>
        <strain evidence="2 3">LX47W</strain>
    </source>
</reference>
<dbReference type="RefSeq" id="WP_182152585.1">
    <property type="nucleotide sequence ID" value="NZ_JACEZU010000003.1"/>
</dbReference>
<sequence length="361" mass="40429">MNTLPDPKQTIRSLRNIASTIHSLEAKLAPLASQLALMKNNGITSGKQYDRLVRDIGTTECKLAPLIARRTEIEEPFQKARHAAGQECTRRSKEIKDLQDVMNQWAESALDEKIKDTISELTKSGMSENKARKTPVVLALNEQRPEYKVKSAAARQTYEKVYAETLGIVNHCDKVLEPGLQPPAFANTKGGRVIAIGIFAVVFALISIILLQHSSHRTGHVLLVLRTLLLGWVCYDVIDTRAKRIEWKATWNDESSSSWSPFAGACLLGLVVLYIDSMPFSSDTFGVIDFIATIISLAASVGIFAFFVASLDTKNADAKQADEKWWKEKRESEWTREDDIKHGLEKLQRDIEEDVINYGKK</sequence>
<accession>A0A7W2IJN7</accession>
<protein>
    <submittedName>
        <fullName evidence="2">Uncharacterized protein</fullName>
    </submittedName>
</protein>
<evidence type="ECO:0000313" key="2">
    <source>
        <dbReference type="EMBL" id="MBA5686718.1"/>
    </source>
</evidence>
<name>A0A7W2IJN7_9BURK</name>
<feature type="transmembrane region" description="Helical" evidence="1">
    <location>
        <begin position="287"/>
        <end position="309"/>
    </location>
</feature>
<evidence type="ECO:0000256" key="1">
    <source>
        <dbReference type="SAM" id="Phobius"/>
    </source>
</evidence>